<reference evidence="1 2" key="1">
    <citation type="submission" date="2021-06" db="EMBL/GenBank/DDBJ databases">
        <title>Caerostris extrusa draft genome.</title>
        <authorList>
            <person name="Kono N."/>
            <person name="Arakawa K."/>
        </authorList>
    </citation>
    <scope>NUCLEOTIDE SEQUENCE [LARGE SCALE GENOMIC DNA]</scope>
</reference>
<evidence type="ECO:0000313" key="1">
    <source>
        <dbReference type="EMBL" id="GIY13548.1"/>
    </source>
</evidence>
<dbReference type="Proteomes" id="UP001054945">
    <property type="component" value="Unassembled WGS sequence"/>
</dbReference>
<evidence type="ECO:0000313" key="2">
    <source>
        <dbReference type="Proteomes" id="UP001054945"/>
    </source>
</evidence>
<dbReference type="AlphaFoldDB" id="A0AAV4R0J0"/>
<keyword evidence="2" id="KW-1185">Reference proteome</keyword>
<organism evidence="1 2">
    <name type="scientific">Caerostris extrusa</name>
    <name type="common">Bark spider</name>
    <name type="synonym">Caerostris bankana</name>
    <dbReference type="NCBI Taxonomy" id="172846"/>
    <lineage>
        <taxon>Eukaryota</taxon>
        <taxon>Metazoa</taxon>
        <taxon>Ecdysozoa</taxon>
        <taxon>Arthropoda</taxon>
        <taxon>Chelicerata</taxon>
        <taxon>Arachnida</taxon>
        <taxon>Araneae</taxon>
        <taxon>Araneomorphae</taxon>
        <taxon>Entelegynae</taxon>
        <taxon>Araneoidea</taxon>
        <taxon>Araneidae</taxon>
        <taxon>Caerostris</taxon>
    </lineage>
</organism>
<sequence>MDLLQTACLSDWFEFMIRTLRHDSRASNPDAWRDKGWQGGLREMYFTGGLHLHPRNAGLNSSIFEHNVVGLDSSASEYHV</sequence>
<dbReference type="EMBL" id="BPLR01006956">
    <property type="protein sequence ID" value="GIY13548.1"/>
    <property type="molecule type" value="Genomic_DNA"/>
</dbReference>
<protein>
    <submittedName>
        <fullName evidence="1">Uncharacterized protein</fullName>
    </submittedName>
</protein>
<comment type="caution">
    <text evidence="1">The sequence shown here is derived from an EMBL/GenBank/DDBJ whole genome shotgun (WGS) entry which is preliminary data.</text>
</comment>
<proteinExistence type="predicted"/>
<name>A0AAV4R0J0_CAEEX</name>
<gene>
    <name evidence="1" type="ORF">CEXT_251781</name>
</gene>
<accession>A0AAV4R0J0</accession>